<feature type="transmembrane region" description="Helical" evidence="3">
    <location>
        <begin position="180"/>
        <end position="199"/>
    </location>
</feature>
<feature type="transmembrane region" description="Helical" evidence="3">
    <location>
        <begin position="89"/>
        <end position="110"/>
    </location>
</feature>
<evidence type="ECO:0000313" key="4">
    <source>
        <dbReference type="EMBL" id="GAM40669.1"/>
    </source>
</evidence>
<evidence type="ECO:0000256" key="2">
    <source>
        <dbReference type="ARBA" id="ARBA00006727"/>
    </source>
</evidence>
<feature type="transmembrane region" description="Helical" evidence="3">
    <location>
        <begin position="52"/>
        <end position="77"/>
    </location>
</feature>
<evidence type="ECO:0000256" key="3">
    <source>
        <dbReference type="SAM" id="Phobius"/>
    </source>
</evidence>
<dbReference type="SUPFAM" id="SSF103473">
    <property type="entry name" value="MFS general substrate transporter"/>
    <property type="match status" value="1"/>
</dbReference>
<comment type="caution">
    <text evidence="4">The sequence shown here is derived from an EMBL/GenBank/DDBJ whole genome shotgun (WGS) entry which is preliminary data.</text>
</comment>
<dbReference type="InterPro" id="IPR036259">
    <property type="entry name" value="MFS_trans_sf"/>
</dbReference>
<dbReference type="InterPro" id="IPR050327">
    <property type="entry name" value="Proton-linked_MCT"/>
</dbReference>
<dbReference type="PANTHER" id="PTHR11360">
    <property type="entry name" value="MONOCARBOXYLATE TRANSPORTER"/>
    <property type="match status" value="1"/>
</dbReference>
<keyword evidence="3" id="KW-0472">Membrane</keyword>
<feature type="transmembrane region" description="Helical" evidence="3">
    <location>
        <begin position="251"/>
        <end position="274"/>
    </location>
</feature>
<dbReference type="InterPro" id="IPR011701">
    <property type="entry name" value="MFS"/>
</dbReference>
<name>A0A6N4SLS1_TALPI</name>
<evidence type="ECO:0000256" key="1">
    <source>
        <dbReference type="ARBA" id="ARBA00004141"/>
    </source>
</evidence>
<comment type="subcellular location">
    <subcellularLocation>
        <location evidence="1">Membrane</location>
        <topology evidence="1">Multi-pass membrane protein</topology>
    </subcellularLocation>
</comment>
<dbReference type="Pfam" id="PF07690">
    <property type="entry name" value="MFS_1"/>
    <property type="match status" value="1"/>
</dbReference>
<keyword evidence="5" id="KW-1185">Reference proteome</keyword>
<dbReference type="AlphaFoldDB" id="A0A6N4SLS1"/>
<dbReference type="GO" id="GO:0022857">
    <property type="term" value="F:transmembrane transporter activity"/>
    <property type="evidence" value="ECO:0007669"/>
    <property type="project" value="InterPro"/>
</dbReference>
<feature type="transmembrane region" description="Helical" evidence="3">
    <location>
        <begin position="330"/>
        <end position="350"/>
    </location>
</feature>
<protein>
    <submittedName>
        <fullName evidence="4">Uncharacterized protein</fullName>
    </submittedName>
</protein>
<feature type="transmembrane region" description="Helical" evidence="3">
    <location>
        <begin position="211"/>
        <end position="231"/>
    </location>
</feature>
<evidence type="ECO:0000313" key="5">
    <source>
        <dbReference type="Proteomes" id="UP000053095"/>
    </source>
</evidence>
<dbReference type="Proteomes" id="UP000053095">
    <property type="component" value="Unassembled WGS sequence"/>
</dbReference>
<comment type="similarity">
    <text evidence="2">Belongs to the major facilitator superfamily. Monocarboxylate porter (TC 2.A.1.13) family.</text>
</comment>
<keyword evidence="3" id="KW-0812">Transmembrane</keyword>
<dbReference type="GO" id="GO:0016020">
    <property type="term" value="C:membrane"/>
    <property type="evidence" value="ECO:0007669"/>
    <property type="project" value="UniProtKB-SubCell"/>
</dbReference>
<dbReference type="EMBL" id="DF933835">
    <property type="protein sequence ID" value="GAM40669.1"/>
    <property type="molecule type" value="Genomic_DNA"/>
</dbReference>
<feature type="transmembrane region" description="Helical" evidence="3">
    <location>
        <begin position="294"/>
        <end position="318"/>
    </location>
</feature>
<reference evidence="5" key="1">
    <citation type="journal article" date="2015" name="Genome Announc.">
        <title>Draft genome sequence of Talaromyces cellulolyticus strain Y-94, a source of lignocellulosic biomass-degrading enzymes.</title>
        <authorList>
            <person name="Fujii T."/>
            <person name="Koike H."/>
            <person name="Sawayama S."/>
            <person name="Yano S."/>
            <person name="Inoue H."/>
        </authorList>
    </citation>
    <scope>NUCLEOTIDE SEQUENCE [LARGE SCALE GENOMIC DNA]</scope>
    <source>
        <strain evidence="5">Y-94</strain>
    </source>
</reference>
<feature type="transmembrane region" description="Helical" evidence="3">
    <location>
        <begin position="370"/>
        <end position="392"/>
    </location>
</feature>
<keyword evidence="3" id="KW-1133">Transmembrane helix</keyword>
<proteinExistence type="inferred from homology"/>
<sequence>MAMTSTTTAIELESHSENVARTTAAVVHRRREDDEVMQASLAADSEVPDGGYGWVVISACAVLCFWFVGTTYCWGVFQAALVEQGVASASTLAFVGSLTTSCISFLAVFNARIVRKLGTRRAGLLGVSLFGIGEVMGGFTTGNVVGLFMTIGLVMGLGTSLLFMVVSVTPAQYFKAKRGIANGIVFAGGGLGGAIISFVTNGLLQALGVAWAFRVLGFITLATGLPAAYLIKERVPIRPTSFVEWRLFRDYRFLLIFLGGALATFPLFVPPFFLPLYTNSLNMTPSAGAVSTSLGPLIVFVIINGMANGGFFATMPTVVGNVFGSARVSVAMGMVVTGWGGGYLLGAPIAGYLLNAGGGEKGGIDAFHPAIYYAGSMALGSASLMLMARLGVDRRLTQRI</sequence>
<gene>
    <name evidence="4" type="ORF">TCE0_039r13195</name>
</gene>
<organism evidence="4 5">
    <name type="scientific">Talaromyces pinophilus</name>
    <name type="common">Penicillium pinophilum</name>
    <dbReference type="NCBI Taxonomy" id="128442"/>
    <lineage>
        <taxon>Eukaryota</taxon>
        <taxon>Fungi</taxon>
        <taxon>Dikarya</taxon>
        <taxon>Ascomycota</taxon>
        <taxon>Pezizomycotina</taxon>
        <taxon>Eurotiomycetes</taxon>
        <taxon>Eurotiomycetidae</taxon>
        <taxon>Eurotiales</taxon>
        <taxon>Trichocomaceae</taxon>
        <taxon>Talaromyces</taxon>
        <taxon>Talaromyces sect. Talaromyces</taxon>
    </lineage>
</organism>
<dbReference type="PANTHER" id="PTHR11360:SF305">
    <property type="entry name" value="MAJOR FACILITATOR SUPERFAMILY (MFS) PROFILE DOMAIN-CONTAINING PROTEIN"/>
    <property type="match status" value="1"/>
</dbReference>
<feature type="transmembrane region" description="Helical" evidence="3">
    <location>
        <begin position="145"/>
        <end position="168"/>
    </location>
</feature>
<accession>A0A6N4SLS1</accession>
<dbReference type="Gene3D" id="1.20.1250.20">
    <property type="entry name" value="MFS general substrate transporter like domains"/>
    <property type="match status" value="2"/>
</dbReference>
<feature type="transmembrane region" description="Helical" evidence="3">
    <location>
        <begin position="122"/>
        <end position="139"/>
    </location>
</feature>